<evidence type="ECO:0000313" key="11">
    <source>
        <dbReference type="EMBL" id="KFD17348.1"/>
    </source>
</evidence>
<evidence type="ECO:0000259" key="10">
    <source>
        <dbReference type="PROSITE" id="PS51105"/>
    </source>
</evidence>
<feature type="transmembrane region" description="Helical" evidence="9">
    <location>
        <begin position="142"/>
        <end position="160"/>
    </location>
</feature>
<dbReference type="PIRSF" id="PIRSF006351">
    <property type="entry name" value="PTS_EIIC-Cellobiose"/>
    <property type="match status" value="1"/>
</dbReference>
<accession>A0A085JA52</accession>
<feature type="transmembrane region" description="Helical" evidence="9">
    <location>
        <begin position="206"/>
        <end position="222"/>
    </location>
</feature>
<sequence length="428" mass="46929">MDINKIFGSLEKFMLPLAAKLSSQRHIMAIRDGFITVMPFMIIGSFVLIFAYPPFTEGNTFFIARGWLWFASEYKEQLLTPYNMTMGIISVYICPAIAYCLARHYKLEGLNIALLALAAFMLLCCPMAEGVMAGQFLGGTGIFTAIIVAIIITEISRLLVLKDIGIRLPEQVPDNIRKSFNQLIPMALMLIVLFPVSLGVQSLSGMLIPQAIMAVFSPLLSASDSLPAVILAVVICHVLWFAGIHGASIVGGVFQAFWLTNIGLNQMNMASGIPPERIFVEPFWAFFILFGGSGATIGLVLLYLRSKSAHLRSIGKISLVPAIFNINEPVIFGSPIVMNTLFFIPFILSPMVNGILAWFAIKYGLVEHIVSLVPWTAPAPIGAAWAAGWNINAALLVILLIVISAVIYYPFYKIYERSLLAAESDPEE</sequence>
<evidence type="ECO:0000256" key="9">
    <source>
        <dbReference type="SAM" id="Phobius"/>
    </source>
</evidence>
<evidence type="ECO:0000256" key="2">
    <source>
        <dbReference type="ARBA" id="ARBA00022448"/>
    </source>
</evidence>
<keyword evidence="5 9" id="KW-0812">Transmembrane</keyword>
<dbReference type="EMBL" id="JMPR01000048">
    <property type="protein sequence ID" value="KFD17348.1"/>
    <property type="molecule type" value="Genomic_DNA"/>
</dbReference>
<organism evidence="11 12">
    <name type="scientific">Tatumella ptyseos ATCC 33301</name>
    <dbReference type="NCBI Taxonomy" id="1005995"/>
    <lineage>
        <taxon>Bacteria</taxon>
        <taxon>Pseudomonadati</taxon>
        <taxon>Pseudomonadota</taxon>
        <taxon>Gammaproteobacteria</taxon>
        <taxon>Enterobacterales</taxon>
        <taxon>Erwiniaceae</taxon>
        <taxon>Tatumella</taxon>
    </lineage>
</organism>
<dbReference type="PANTHER" id="PTHR33989">
    <property type="match status" value="1"/>
</dbReference>
<comment type="subcellular location">
    <subcellularLocation>
        <location evidence="1">Cell membrane</location>
        <topology evidence="1">Multi-pass membrane protein</topology>
    </subcellularLocation>
</comment>
<dbReference type="Proteomes" id="UP000028602">
    <property type="component" value="Unassembled WGS sequence"/>
</dbReference>
<dbReference type="InterPro" id="IPR051088">
    <property type="entry name" value="PTS_Sugar-EIIC/EIIB"/>
</dbReference>
<evidence type="ECO:0000256" key="6">
    <source>
        <dbReference type="ARBA" id="ARBA00022989"/>
    </source>
</evidence>
<keyword evidence="3 8" id="KW-1003">Cell membrane</keyword>
<keyword evidence="6 9" id="KW-1133">Transmembrane helix</keyword>
<proteinExistence type="predicted"/>
<dbReference type="RefSeq" id="WP_025902672.1">
    <property type="nucleotide sequence ID" value="NZ_ATMJ01000013.1"/>
</dbReference>
<keyword evidence="11" id="KW-0808">Transferase</keyword>
<keyword evidence="12" id="KW-1185">Reference proteome</keyword>
<protein>
    <recommendedName>
        <fullName evidence="8">Permease IIC component</fullName>
    </recommendedName>
</protein>
<dbReference type="eggNOG" id="COG1455">
    <property type="taxonomic scope" value="Bacteria"/>
</dbReference>
<dbReference type="NCBIfam" id="TIGR00410">
    <property type="entry name" value="lacE"/>
    <property type="match status" value="1"/>
</dbReference>
<dbReference type="Pfam" id="PF02378">
    <property type="entry name" value="PTS_EIIC"/>
    <property type="match status" value="1"/>
</dbReference>
<dbReference type="GO" id="GO:0005886">
    <property type="term" value="C:plasma membrane"/>
    <property type="evidence" value="ECO:0007669"/>
    <property type="project" value="UniProtKB-SubCell"/>
</dbReference>
<feature type="transmembrane region" description="Helical" evidence="9">
    <location>
        <begin position="381"/>
        <end position="409"/>
    </location>
</feature>
<feature type="transmembrane region" description="Helical" evidence="9">
    <location>
        <begin position="82"/>
        <end position="102"/>
    </location>
</feature>
<dbReference type="AlphaFoldDB" id="A0A085JA52"/>
<evidence type="ECO:0000256" key="8">
    <source>
        <dbReference type="PIRNR" id="PIRNR006351"/>
    </source>
</evidence>
<feature type="transmembrane region" description="Helical" evidence="9">
    <location>
        <begin position="229"/>
        <end position="258"/>
    </location>
</feature>
<dbReference type="PANTHER" id="PTHR33989:SF4">
    <property type="entry name" value="PTS SYSTEM N,N'-DIACETYLCHITOBIOSE-SPECIFIC EIIC COMPONENT"/>
    <property type="match status" value="1"/>
</dbReference>
<dbReference type="GO" id="GO:0009401">
    <property type="term" value="P:phosphoenolpyruvate-dependent sugar phosphotransferase system"/>
    <property type="evidence" value="ECO:0007669"/>
    <property type="project" value="InterPro"/>
</dbReference>
<dbReference type="PROSITE" id="PS51105">
    <property type="entry name" value="PTS_EIIC_TYPE_3"/>
    <property type="match status" value="1"/>
</dbReference>
<feature type="transmembrane region" description="Helical" evidence="9">
    <location>
        <begin position="114"/>
        <end position="136"/>
    </location>
</feature>
<reference evidence="11 12" key="1">
    <citation type="submission" date="2014-05" db="EMBL/GenBank/DDBJ databases">
        <title>ATOL: Assembling a taxonomically balanced genome-scale reconstruction of the evolutionary history of the Enterobacteriaceae.</title>
        <authorList>
            <person name="Plunkett G.III."/>
            <person name="Neeno-Eckwall E.C."/>
            <person name="Glasner J.D."/>
            <person name="Perna N.T."/>
        </authorList>
    </citation>
    <scope>NUCLEOTIDE SEQUENCE [LARGE SCALE GENOMIC DNA]</scope>
    <source>
        <strain evidence="11 12">ATCC 33301</strain>
    </source>
</reference>
<keyword evidence="7 8" id="KW-0472">Membrane</keyword>
<dbReference type="InterPro" id="IPR003352">
    <property type="entry name" value="PTS_EIIC"/>
</dbReference>
<keyword evidence="2 8" id="KW-0813">Transport</keyword>
<name>A0A085JA52_9GAMM</name>
<evidence type="ECO:0000313" key="12">
    <source>
        <dbReference type="Proteomes" id="UP000028602"/>
    </source>
</evidence>
<feature type="transmembrane region" description="Helical" evidence="9">
    <location>
        <begin position="180"/>
        <end position="200"/>
    </location>
</feature>
<feature type="transmembrane region" description="Helical" evidence="9">
    <location>
        <begin position="341"/>
        <end position="361"/>
    </location>
</feature>
<dbReference type="InterPro" id="IPR004501">
    <property type="entry name" value="PTS_EIIC_3"/>
</dbReference>
<evidence type="ECO:0000256" key="3">
    <source>
        <dbReference type="ARBA" id="ARBA00022475"/>
    </source>
</evidence>
<dbReference type="GO" id="GO:0008982">
    <property type="term" value="F:protein-N(PI)-phosphohistidine-sugar phosphotransferase activity"/>
    <property type="evidence" value="ECO:0007669"/>
    <property type="project" value="UniProtKB-UniRule"/>
</dbReference>
<comment type="function">
    <text evidence="8">The phosphoenolpyruvate-dependent sugar phosphotransferase system (PTS), a major carbohydrate active -transport system, catalyzes the phosphorylation of incoming sugar substrates concomitant with their translocation across the cell membrane.</text>
</comment>
<dbReference type="InterPro" id="IPR004796">
    <property type="entry name" value="PTS_IIC_cello"/>
</dbReference>
<feature type="domain" description="PTS EIIC type-3" evidence="10">
    <location>
        <begin position="10"/>
        <end position="411"/>
    </location>
</feature>
<evidence type="ECO:0000256" key="1">
    <source>
        <dbReference type="ARBA" id="ARBA00004651"/>
    </source>
</evidence>
<evidence type="ECO:0000256" key="7">
    <source>
        <dbReference type="ARBA" id="ARBA00023136"/>
    </source>
</evidence>
<dbReference type="OrthoDB" id="5843984at2"/>
<keyword evidence="4 8" id="KW-0762">Sugar transport</keyword>
<feature type="transmembrane region" description="Helical" evidence="9">
    <location>
        <begin position="283"/>
        <end position="304"/>
    </location>
</feature>
<feature type="transmembrane region" description="Helical" evidence="9">
    <location>
        <begin position="33"/>
        <end position="52"/>
    </location>
</feature>
<evidence type="ECO:0000256" key="4">
    <source>
        <dbReference type="ARBA" id="ARBA00022597"/>
    </source>
</evidence>
<evidence type="ECO:0000256" key="5">
    <source>
        <dbReference type="ARBA" id="ARBA00022692"/>
    </source>
</evidence>
<comment type="caution">
    <text evidence="11">The sequence shown here is derived from an EMBL/GenBank/DDBJ whole genome shotgun (WGS) entry which is preliminary data.</text>
</comment>
<gene>
    <name evidence="11" type="ORF">GTPT_3185</name>
</gene>